<dbReference type="EMBL" id="JAVHNS010000005">
    <property type="protein sequence ID" value="KAK6354422.1"/>
    <property type="molecule type" value="Genomic_DNA"/>
</dbReference>
<keyword evidence="3" id="KW-1185">Reference proteome</keyword>
<comment type="caution">
    <text evidence="2">The sequence shown here is derived from an EMBL/GenBank/DDBJ whole genome shotgun (WGS) entry which is preliminary data.</text>
</comment>
<name>A0AAV9V658_9PEZI</name>
<evidence type="ECO:0000313" key="3">
    <source>
        <dbReference type="Proteomes" id="UP001373714"/>
    </source>
</evidence>
<feature type="compositionally biased region" description="Low complexity" evidence="1">
    <location>
        <begin position="168"/>
        <end position="188"/>
    </location>
</feature>
<accession>A0AAV9V658</accession>
<dbReference type="Proteomes" id="UP001373714">
    <property type="component" value="Unassembled WGS sequence"/>
</dbReference>
<organism evidence="2 3">
    <name type="scientific">Orbilia blumenaviensis</name>
    <dbReference type="NCBI Taxonomy" id="1796055"/>
    <lineage>
        <taxon>Eukaryota</taxon>
        <taxon>Fungi</taxon>
        <taxon>Dikarya</taxon>
        <taxon>Ascomycota</taxon>
        <taxon>Pezizomycotina</taxon>
        <taxon>Orbiliomycetes</taxon>
        <taxon>Orbiliales</taxon>
        <taxon>Orbiliaceae</taxon>
        <taxon>Orbilia</taxon>
    </lineage>
</organism>
<feature type="compositionally biased region" description="Polar residues" evidence="1">
    <location>
        <begin position="158"/>
        <end position="167"/>
    </location>
</feature>
<evidence type="ECO:0000313" key="2">
    <source>
        <dbReference type="EMBL" id="KAK6354422.1"/>
    </source>
</evidence>
<gene>
    <name evidence="2" type="ORF">TWF730_008827</name>
</gene>
<protein>
    <submittedName>
        <fullName evidence="2">Uncharacterized protein</fullName>
    </submittedName>
</protein>
<feature type="region of interest" description="Disordered" evidence="1">
    <location>
        <begin position="134"/>
        <end position="204"/>
    </location>
</feature>
<feature type="region of interest" description="Disordered" evidence="1">
    <location>
        <begin position="325"/>
        <end position="345"/>
    </location>
</feature>
<evidence type="ECO:0000256" key="1">
    <source>
        <dbReference type="SAM" id="MobiDB-lite"/>
    </source>
</evidence>
<sequence length="730" mass="80375">MSPPPPPPPPPPSLTLPPPPTWPARFTYSNTSTQDQTLESLVFTEFKQFFLSSRFNYGTPPSRRRRILAAFRSPFNAHNIESFCSRHQVSQNAVSTALDNLVNQLVFNSPKKPQIIIAPIRFPGSSGFTGQDYFGSHQANTVGPVDRDTEMPDAPPTKNASTLEKQTQVQEAIQSQESIQSQEALQSQRNAQSQDQGAAMKVEPPVQKTVASIAPPPLSSLAQSFIARLKASSKIGGGVSKETASNQKVNTSVKEDFFPVPSYTPLPVLIGGSHIARANSPLLASGSSERSKKINSVLKEIAGAGKSAANVPYLLISRHLKRRRDSSVRKYSRREKRQQIAASPPDLTIQPQARIEECANPQTGSLDNVGHKVEVLTLTSGSAKDREIGFSSSPPQSLALPITTCPFPPSLSRKISVKIPIPKTPNDILEQPLVTKVNIPAPKADPLPPIVQSITPLPTTPPLPIPPRSIPPPSCSPRLLSCIVEDAILKNFPSLHQIFLPYPVQFTILTETQSVLECVCYNFAKKWLPHLTSIPKFSHPESAELSQWVRTITSHHTISKVPEIAFDVHFIRHIKRAASGQQFLRDSAGSLVTLRNQTVHRHNLDCKEIEAILHLAVDLAIFMRSPVEAAYLEKIWGKQRELADSLEKQLLDIRAKARVELLDLYIRNDGRPGWDVAAIQLGRERTLLVMENMKLNPDDLKALKNISKPQVENMAVAEDDVPMDISDGPD</sequence>
<proteinExistence type="predicted"/>
<feature type="compositionally biased region" description="Basic residues" evidence="1">
    <location>
        <begin position="325"/>
        <end position="336"/>
    </location>
</feature>
<reference evidence="2 3" key="1">
    <citation type="submission" date="2019-10" db="EMBL/GenBank/DDBJ databases">
        <authorList>
            <person name="Palmer J.M."/>
        </authorList>
    </citation>
    <scope>NUCLEOTIDE SEQUENCE [LARGE SCALE GENOMIC DNA]</scope>
    <source>
        <strain evidence="2 3">TWF730</strain>
    </source>
</reference>
<feature type="region of interest" description="Disordered" evidence="1">
    <location>
        <begin position="1"/>
        <end position="21"/>
    </location>
</feature>
<dbReference type="AlphaFoldDB" id="A0AAV9V658"/>